<dbReference type="InterPro" id="IPR002577">
    <property type="entry name" value="HTH_HxlR"/>
</dbReference>
<reference evidence="5" key="2">
    <citation type="submission" date="2021-04" db="EMBL/GenBank/DDBJ databases">
        <authorList>
            <person name="Gilroy R."/>
        </authorList>
    </citation>
    <scope>NUCLEOTIDE SEQUENCE</scope>
    <source>
        <strain evidence="5">MalCec1-1739</strain>
    </source>
</reference>
<gene>
    <name evidence="5" type="ORF">IAA93_08680</name>
</gene>
<dbReference type="Gene3D" id="1.10.10.10">
    <property type="entry name" value="Winged helix-like DNA-binding domain superfamily/Winged helix DNA-binding domain"/>
    <property type="match status" value="1"/>
</dbReference>
<evidence type="ECO:0000256" key="2">
    <source>
        <dbReference type="ARBA" id="ARBA00023125"/>
    </source>
</evidence>
<dbReference type="PANTHER" id="PTHR33204">
    <property type="entry name" value="TRANSCRIPTIONAL REGULATOR, MARR FAMILY"/>
    <property type="match status" value="1"/>
</dbReference>
<name>A0A9D2ZVM6_9BACT</name>
<evidence type="ECO:0000256" key="3">
    <source>
        <dbReference type="ARBA" id="ARBA00023163"/>
    </source>
</evidence>
<reference evidence="5" key="1">
    <citation type="journal article" date="2021" name="PeerJ">
        <title>Extensive microbial diversity within the chicken gut microbiome revealed by metagenomics and culture.</title>
        <authorList>
            <person name="Gilroy R."/>
            <person name="Ravi A."/>
            <person name="Getino M."/>
            <person name="Pursley I."/>
            <person name="Horton D.L."/>
            <person name="Alikhan N.F."/>
            <person name="Baker D."/>
            <person name="Gharbi K."/>
            <person name="Hall N."/>
            <person name="Watson M."/>
            <person name="Adriaenssens E.M."/>
            <person name="Foster-Nyarko E."/>
            <person name="Jarju S."/>
            <person name="Secka A."/>
            <person name="Antonio M."/>
            <person name="Oren A."/>
            <person name="Chaudhuri R.R."/>
            <person name="La Ragione R."/>
            <person name="Hildebrand F."/>
            <person name="Pallen M.J."/>
        </authorList>
    </citation>
    <scope>NUCLEOTIDE SEQUENCE</scope>
    <source>
        <strain evidence="5">MalCec1-1739</strain>
    </source>
</reference>
<protein>
    <submittedName>
        <fullName evidence="5">Helix-turn-helix transcriptional regulator</fullName>
    </submittedName>
</protein>
<keyword evidence="2" id="KW-0238">DNA-binding</keyword>
<evidence type="ECO:0000259" key="4">
    <source>
        <dbReference type="PROSITE" id="PS51118"/>
    </source>
</evidence>
<dbReference type="SUPFAM" id="SSF46785">
    <property type="entry name" value="Winged helix' DNA-binding domain"/>
    <property type="match status" value="1"/>
</dbReference>
<dbReference type="PANTHER" id="PTHR33204:SF29">
    <property type="entry name" value="TRANSCRIPTIONAL REGULATOR"/>
    <property type="match status" value="1"/>
</dbReference>
<sequence length="127" mass="14479">MYERKIPVDLDCPLRLTLSLIGSKWKSCILDELRHRPMRPSELHRTFPEATPRVLDLQLKELVDDGLASKTIFPELPPRSVYAITPLGMSLVPIIDAMLQWGEKNRGLFERKYGHRATASDPTGKNI</sequence>
<dbReference type="Pfam" id="PF01638">
    <property type="entry name" value="HxlR"/>
    <property type="match status" value="1"/>
</dbReference>
<comment type="caution">
    <text evidence="5">The sequence shown here is derived from an EMBL/GenBank/DDBJ whole genome shotgun (WGS) entry which is preliminary data.</text>
</comment>
<dbReference type="InterPro" id="IPR036390">
    <property type="entry name" value="WH_DNA-bd_sf"/>
</dbReference>
<proteinExistence type="predicted"/>
<dbReference type="InterPro" id="IPR036388">
    <property type="entry name" value="WH-like_DNA-bd_sf"/>
</dbReference>
<evidence type="ECO:0000313" key="6">
    <source>
        <dbReference type="Proteomes" id="UP000787625"/>
    </source>
</evidence>
<dbReference type="Proteomes" id="UP000787625">
    <property type="component" value="Unassembled WGS sequence"/>
</dbReference>
<organism evidence="5 6">
    <name type="scientific">Candidatus Avibacteroides avistercoris</name>
    <dbReference type="NCBI Taxonomy" id="2840690"/>
    <lineage>
        <taxon>Bacteria</taxon>
        <taxon>Pseudomonadati</taxon>
        <taxon>Bacteroidota</taxon>
        <taxon>Bacteroidia</taxon>
        <taxon>Bacteroidales</taxon>
        <taxon>Bacteroidaceae</taxon>
        <taxon>Bacteroidaceae incertae sedis</taxon>
        <taxon>Candidatus Avibacteroides</taxon>
    </lineage>
</organism>
<evidence type="ECO:0000256" key="1">
    <source>
        <dbReference type="ARBA" id="ARBA00023015"/>
    </source>
</evidence>
<accession>A0A9D2ZVM6</accession>
<dbReference type="GO" id="GO:0003677">
    <property type="term" value="F:DNA binding"/>
    <property type="evidence" value="ECO:0007669"/>
    <property type="project" value="UniProtKB-KW"/>
</dbReference>
<keyword evidence="3" id="KW-0804">Transcription</keyword>
<keyword evidence="1" id="KW-0805">Transcription regulation</keyword>
<dbReference type="EMBL" id="DWUP01000199">
    <property type="protein sequence ID" value="HJD53781.1"/>
    <property type="molecule type" value="Genomic_DNA"/>
</dbReference>
<feature type="domain" description="HTH hxlR-type" evidence="4">
    <location>
        <begin position="12"/>
        <end position="110"/>
    </location>
</feature>
<evidence type="ECO:0000313" key="5">
    <source>
        <dbReference type="EMBL" id="HJD53781.1"/>
    </source>
</evidence>
<dbReference type="AlphaFoldDB" id="A0A9D2ZVM6"/>
<dbReference type="PROSITE" id="PS51118">
    <property type="entry name" value="HTH_HXLR"/>
    <property type="match status" value="1"/>
</dbReference>